<feature type="compositionally biased region" description="Low complexity" evidence="7">
    <location>
        <begin position="1853"/>
        <end position="1863"/>
    </location>
</feature>
<dbReference type="PROSITE" id="PS50290">
    <property type="entry name" value="PI3_4_KINASE_3"/>
    <property type="match status" value="1"/>
</dbReference>
<comment type="caution">
    <text evidence="11">The sequence shown here is derived from an EMBL/GenBank/DDBJ whole genome shotgun (WGS) entry which is preliminary data.</text>
</comment>
<dbReference type="SUPFAM" id="SSF56112">
    <property type="entry name" value="Protein kinase-like (PK-like)"/>
    <property type="match status" value="1"/>
</dbReference>
<keyword evidence="3" id="KW-0808">Transferase</keyword>
<dbReference type="Gene3D" id="1.25.10.10">
    <property type="entry name" value="Leucine-rich Repeat Variant"/>
    <property type="match status" value="2"/>
</dbReference>
<evidence type="ECO:0000256" key="5">
    <source>
        <dbReference type="ARBA" id="ARBA00022763"/>
    </source>
</evidence>
<dbReference type="Proteomes" id="UP001605036">
    <property type="component" value="Unassembled WGS sequence"/>
</dbReference>
<name>A0ABD1ZBQ3_9MARC</name>
<dbReference type="InterPro" id="IPR037706">
    <property type="entry name" value="DNA-PK_dom"/>
</dbReference>
<feature type="region of interest" description="Disordered" evidence="7">
    <location>
        <begin position="1908"/>
        <end position="1930"/>
    </location>
</feature>
<evidence type="ECO:0000256" key="6">
    <source>
        <dbReference type="ARBA" id="ARBA00023242"/>
    </source>
</evidence>
<dbReference type="Pfam" id="PF08163">
    <property type="entry name" value="DNAPKcs_CC3"/>
    <property type="match status" value="1"/>
</dbReference>
<dbReference type="Gene3D" id="3.30.1010.10">
    <property type="entry name" value="Phosphatidylinositol 3-kinase Catalytic Subunit, Chain A, domain 4"/>
    <property type="match status" value="1"/>
</dbReference>
<dbReference type="SUPFAM" id="SSF48371">
    <property type="entry name" value="ARM repeat"/>
    <property type="match status" value="1"/>
</dbReference>
<sequence length="3440" mass="387470">MFSLTVDTYPPLASVAMDALERWHQLHPHELEPWLPVITMSLSDYISEVDKAELSDGSSEVGTSESSNSRESLSRLQLARLKKARAQASQAGPFEVTQVRVQKFLGQIGSFNHNLVHDLDLLQVAGTGGLAWDSVDRIQFTLPFRDDKFDIWLDPLLCRVVELAVSSSDRRTKVTASELLQALCLLMLGNSAKGPLQRKNEKDQSVYLDKIYRRLLPAVLQLAVDVEQVTRQLFSEFAKQLIHWFTSNQQRENPETMTLLEAILDGLVDAESGSLREFCAACFGEFMSWSVRHAPPESNAFVNVASMLRRLYNRMDHPNPYKRLGAAMAAYRIYPVLRGNSSIVDRYIFEIIFFCIKSLRLAESDDVQTGTVKQMNKTLDSFMKLVERNISALERARKDRPMFLTLDDFLDWLLHQTAQLQEASRTRCMSLLSFICRLLPAGSLASWFRVKLEQGTDIESIIGVFIYEEEDRPFDVWSMEEARHQLAVFTRSLHWYEWALRQEILTTKELISTTSSNVVVKSFLRRIHSAPESDSVWNSLTLGERDSYGKLVRGAVFRLLSFTRQVLDSEFGTGDVGVFLPGRVDKERIDMLCLEGLIPLNEPGFLELLCFALLRPRELGFVVADSQIFAEEIAKLSVGVIQRLSAASTMFSERLTKRLVTLFGDRRYDLSSFDFNLEEGGSGGGLGVEDAMNLLKGYQQLHLSGSLLSILGKSRAKLMGEKLMTIVYRIGRECPPLLESLASEMLKLSLALGASVQNLVELCLDEAAIHPFSESSGQQTQKLTSGGIFYLNFRRIIVQRLKFAFKDCLPLILSAAVRNSTARLLLNAVLDDQINSVEQGSDVSRGSFLKEMFHHLHSLQPCSVSNADLADKQLFLEILQKVLVLDLSTENVLQREELPRNYIQDSFISFLDGGGSVGDVDNSARKEADFALKTYAMVLIPLLLKPAFTEEFHSRLCSSLTRVVSDHLLVRESDLPEGSNQRAMYMRMLSRLLEAVSLSCSVILLEVIFPLLLDPPKFALRKLTDSIDLFSQNIGEGKTAGFNLCLRVLGDATKIPRLRRAIIERVFVSLVNAAPPDFVAKWYATRIKSFNDILGKNVDSLDAEKEEESLTVKACHYMLVELLFTRVDAPLIKEHITPSVPNAPLMKLTMSEARAKNDPVTYLYPENTKLWRDLHISAYKSLAAITLRTQEQEKVFGVLFKEGPSGMIWQHLIDTEKVYGELPVETQQFSSASQTVRGMRAERKARKSSQGVSGTSTLSSQYVVNIGLSQEPAVISSFVGKAPTEGDSGSLQVTSVDEDGTSRGVSDIASQEKSNLEEAIDMVPSDQDDFDQHPCMGVLLRLIEELHSRFRNGHREMPEWMKAMHSSLHNAGTHINIRLFLTKVVTRTWRVFAPHALAWFVPLVQTVLVDPERSGGMTFHYILRDICITVLQWNLSSPPDPGVASAFVSHLIRVSPHTSGLVLRANVDIIRVFLDSWKKDIRLDKLIILKELVFGGRSASGTDRSVKMHRILGLQLFGALAASGLQLYDPASDLFPEKDLYQALLENVSFRAKEIYEASGELIGILLKQRHEAAQEFRRPIDEKMLEVPLKQILLKFCRESNLDCFLNVLNKITFRFPQYVESFSSLLVDLVPKLPGVFRVIALDIFLRFPTCLRGLLNMLLPTFTNVLTHRDEFAQLKCLQLLMELMKDVPDQKVQQMVLPVLHETFPTHENVDCRQHYYDLLIYFHSTNSSELDKQIARSLVAGLTDSAESIRSSLQKFWNGTLSQDLRERLSQMICQMYDPSVEERWAQFSNVLLLKLCEESVDYKRKIFNAPLSDCEFHDYTIDTAYVGGSLPMTPLFSQSQAVHSTQDSRSQAASLSQQEEEEDESRYPRQAGMIRASYSLTQTQTQDMSAGYPQATQESSLYAMSRKPSGTPSQAASQELGISGDSSLGLRRRIPLANSARSQVIRSVVNANKRREARAAQQASERANKVRIMRRYRTGELPDIEITHEDILAPLSSLSEKDGTFARLFLTLICRTVYAQSGGRQKDRLTNVKGQIAEGIGKALEKTSNGSSFVGCIEAICLEDPTIWIQPKLVGRASLKSANFHSGILVLEGEILHESNKDTPAQCSSKRQKGQAGKVTNDGVKLQEAWLELARLYKELGEEDIVLSVYQKKLTEKSISHKALEAQLGGDPRRALVLYDQALDTFDEESGDQPSQVEQDIWYNQRLACLLDLNRWQLLLEDTLTQVRSDDSADPDLEKLWDPNIEDPYLGLFVRGAAKVSTYRSLAEEFIQASLKDSRKREVVMNEYGTQLATLAVANDQFDRARFYISQCYRSFRKQWTALHPLATGARHRQVEKLQKIVELEEFLDLMTNQQREQFPRKIIEWRHRWPSSKLDGVEAWDDIVQNRLVFFLKFQGLVNTLVSTESQHVEATPKALASKLEKERAHIFHEAARGLTKVGAYDAAQSYMEEYMAAHQGTVTEGALDCRFFKGLVKLRCLQANRVKVMHATEATEMLQQVLSYVTSTARKSWLGESEDWKVGLKVLEATISSQLAWMKIDQLSNVYGTLHTVDDSVSLLGGAYCSYSDTASKFSSGTCTRDSSKASRQMAKVLINFGLFCDELLKASKSVELSDALRSRILQGDSTAGLPPASSYPSVIVKNMLDAVSLNTSVRAQHGLARVLSLVGQHPETHVQFASAIKQVPSWVFIPWIPQMLAVMDEEVGGILIPLLEDVARLYPQALYFPFHVSEKDFGPLGRKRTRRLATLLKSFALEGMVRGLEDLTFPEQRFRDGLSQMKSCIIAGDKEKALKVFAEVYDDCLDVDAMRKWVRGAGEYNLKFARDWSKRVMKALGENGNKLAKMDEKKFMSAVGNLLANLQKVMQNLQTGVMSLGHLSKWMAQFDQLTQIAVGQQENSSHNEGSSGSRSVFGGKKAACVEIPGQYSGFREPKRDSHVKLVGFDQTLVCLSSKQRPKILTMRGSDEKEYKFVVKGGEDLRLDQRIEQLFEVMNSILQRDPQAARRGLAIRTYAVVPVSKSCGLLQFVENTCVLEDVVKDGLLCKVPSLAREGKNAPLNFLHNLRAQYHDWIMKRGGPSQNPPECYRNLYQKASCDEVTQKIRNLETQIPWDTFRAGVARWATSAESFLALRSQFAKSLSVISICGYVAGVGDRHLANTLVDMRSGSLIPIDFGYSFGTGVILLPVPELIPFRLTNQLVNFLLPLDALGLLRTDMVHTLSALHARREVISAVMDVFVKEPLVDWKNEAMKTVGNFKDKKDDSVMEPSSFEQQYVELKVENAQRKLELWSPAAITISELKSSVHANKPYSQALEKIVRGSPDRNFRARVSGHVCQSVREQVDCLIDQATDPNLLGRIWQAALPWKLLCMWRFEVILLLTERFVHHNLHWLSLAKYNHYHVGCDCLFNNDGKISNVSLKRKELERHMYVSWIMGYSSWVRG</sequence>
<evidence type="ECO:0000259" key="9">
    <source>
        <dbReference type="PROSITE" id="PS51189"/>
    </source>
</evidence>
<feature type="compositionally biased region" description="Polar residues" evidence="7">
    <location>
        <begin position="1908"/>
        <end position="1923"/>
    </location>
</feature>
<evidence type="ECO:0000256" key="1">
    <source>
        <dbReference type="ARBA" id="ARBA00004604"/>
    </source>
</evidence>
<evidence type="ECO:0000256" key="3">
    <source>
        <dbReference type="ARBA" id="ARBA00022527"/>
    </source>
</evidence>
<feature type="region of interest" description="Disordered" evidence="7">
    <location>
        <begin position="1284"/>
        <end position="1310"/>
    </location>
</feature>
<dbReference type="PROSITE" id="PS51189">
    <property type="entry name" value="FAT"/>
    <property type="match status" value="1"/>
</dbReference>
<dbReference type="Pfam" id="PF19704">
    <property type="entry name" value="DNAPKcs_CC5"/>
    <property type="match status" value="1"/>
</dbReference>
<proteinExistence type="predicted"/>
<evidence type="ECO:0000259" key="8">
    <source>
        <dbReference type="PROSITE" id="PS50290"/>
    </source>
</evidence>
<dbReference type="Pfam" id="PF00454">
    <property type="entry name" value="PI3_PI4_kinase"/>
    <property type="match status" value="1"/>
</dbReference>
<dbReference type="InterPro" id="IPR016024">
    <property type="entry name" value="ARM-type_fold"/>
</dbReference>
<evidence type="ECO:0000256" key="2">
    <source>
        <dbReference type="ARBA" id="ARBA00018077"/>
    </source>
</evidence>
<keyword evidence="3" id="KW-0418">Kinase</keyword>
<evidence type="ECO:0000313" key="11">
    <source>
        <dbReference type="EMBL" id="KAL2645175.1"/>
    </source>
</evidence>
<dbReference type="InterPro" id="IPR003152">
    <property type="entry name" value="FATC_dom"/>
</dbReference>
<organism evidence="11 12">
    <name type="scientific">Riccia fluitans</name>
    <dbReference type="NCBI Taxonomy" id="41844"/>
    <lineage>
        <taxon>Eukaryota</taxon>
        <taxon>Viridiplantae</taxon>
        <taxon>Streptophyta</taxon>
        <taxon>Embryophyta</taxon>
        <taxon>Marchantiophyta</taxon>
        <taxon>Marchantiopsida</taxon>
        <taxon>Marchantiidae</taxon>
        <taxon>Marchantiales</taxon>
        <taxon>Ricciaceae</taxon>
        <taxon>Riccia</taxon>
    </lineage>
</organism>
<dbReference type="GO" id="GO:0005730">
    <property type="term" value="C:nucleolus"/>
    <property type="evidence" value="ECO:0007669"/>
    <property type="project" value="UniProtKB-SubCell"/>
</dbReference>
<dbReference type="PANTHER" id="PTHR11139:SF68">
    <property type="entry name" value="DNA-DEPENDENT PROTEIN KINASE CATALYTIC SUBUNIT"/>
    <property type="match status" value="1"/>
</dbReference>
<keyword evidence="6" id="KW-0539">Nucleus</keyword>
<dbReference type="InterPro" id="IPR036940">
    <property type="entry name" value="PI3/4_kinase_cat_sf"/>
</dbReference>
<dbReference type="InterPro" id="IPR000403">
    <property type="entry name" value="PI3/4_kinase_cat_dom"/>
</dbReference>
<protein>
    <recommendedName>
        <fullName evidence="2">DNA-dependent protein kinase catalytic subunit</fullName>
    </recommendedName>
</protein>
<keyword evidence="5" id="KW-0227">DNA damage</keyword>
<evidence type="ECO:0000256" key="7">
    <source>
        <dbReference type="SAM" id="MobiDB-lite"/>
    </source>
</evidence>
<dbReference type="SMART" id="SM01344">
    <property type="entry name" value="NUC194"/>
    <property type="match status" value="1"/>
</dbReference>
<accession>A0ABD1ZBQ3</accession>
<dbReference type="GO" id="GO:0006302">
    <property type="term" value="P:double-strand break repair"/>
    <property type="evidence" value="ECO:0007669"/>
    <property type="project" value="UniProtKB-ARBA"/>
</dbReference>
<keyword evidence="4" id="KW-0597">Phosphoprotein</keyword>
<feature type="domain" description="FATC" evidence="10">
    <location>
        <begin position="3333"/>
        <end position="3365"/>
    </location>
</feature>
<dbReference type="SMART" id="SM00146">
    <property type="entry name" value="PI3Kc"/>
    <property type="match status" value="1"/>
</dbReference>
<dbReference type="CDD" id="cd05172">
    <property type="entry name" value="PIKKc_DNA-PK"/>
    <property type="match status" value="1"/>
</dbReference>
<dbReference type="Gene3D" id="1.10.1070.11">
    <property type="entry name" value="Phosphatidylinositol 3-/4-kinase, catalytic domain"/>
    <property type="match status" value="1"/>
</dbReference>
<dbReference type="PROSITE" id="PS51190">
    <property type="entry name" value="FATC"/>
    <property type="match status" value="1"/>
</dbReference>
<keyword evidence="12" id="KW-1185">Reference proteome</keyword>
<comment type="subcellular location">
    <subcellularLocation>
        <location evidence="1">Nucleus</location>
        <location evidence="1">Nucleolus</location>
    </subcellularLocation>
</comment>
<dbReference type="InterPro" id="IPR012582">
    <property type="entry name" value="DNAPKcs_CC3"/>
</dbReference>
<keyword evidence="3" id="KW-0723">Serine/threonine-protein kinase</keyword>
<feature type="domain" description="FAT" evidence="9">
    <location>
        <begin position="2079"/>
        <end position="2737"/>
    </location>
</feature>
<dbReference type="EMBL" id="JBHFFA010000002">
    <property type="protein sequence ID" value="KAL2645175.1"/>
    <property type="molecule type" value="Genomic_DNA"/>
</dbReference>
<evidence type="ECO:0000313" key="12">
    <source>
        <dbReference type="Proteomes" id="UP001605036"/>
    </source>
</evidence>
<evidence type="ECO:0000256" key="4">
    <source>
        <dbReference type="ARBA" id="ARBA00022553"/>
    </source>
</evidence>
<dbReference type="InterPro" id="IPR046804">
    <property type="entry name" value="DNA-PKcs_N"/>
</dbReference>
<dbReference type="Pfam" id="PF02260">
    <property type="entry name" value="FATC"/>
    <property type="match status" value="1"/>
</dbReference>
<dbReference type="InterPro" id="IPR003151">
    <property type="entry name" value="PIK-rel_kinase_FAT"/>
</dbReference>
<dbReference type="InterPro" id="IPR046803">
    <property type="entry name" value="DNAPKcs_CC1-2"/>
</dbReference>
<reference evidence="11 12" key="1">
    <citation type="submission" date="2024-09" db="EMBL/GenBank/DDBJ databases">
        <title>Chromosome-scale assembly of Riccia fluitans.</title>
        <authorList>
            <person name="Paukszto L."/>
            <person name="Sawicki J."/>
            <person name="Karawczyk K."/>
            <person name="Piernik-Szablinska J."/>
            <person name="Szczecinska M."/>
            <person name="Mazdziarz M."/>
        </authorList>
    </citation>
    <scope>NUCLEOTIDE SEQUENCE [LARGE SCALE GENOMIC DNA]</scope>
    <source>
        <strain evidence="11">Rf_01</strain>
        <tissue evidence="11">Aerial parts of the thallus</tissue>
    </source>
</reference>
<dbReference type="GO" id="GO:0004674">
    <property type="term" value="F:protein serine/threonine kinase activity"/>
    <property type="evidence" value="ECO:0007669"/>
    <property type="project" value="UniProtKB-KW"/>
</dbReference>
<dbReference type="InterPro" id="IPR050517">
    <property type="entry name" value="DDR_Repair_Kinase"/>
</dbReference>
<dbReference type="InterPro" id="IPR011009">
    <property type="entry name" value="Kinase-like_dom_sf"/>
</dbReference>
<dbReference type="Pfam" id="PF20502">
    <property type="entry name" value="DNAPKcs_CC1-2"/>
    <property type="match status" value="1"/>
</dbReference>
<dbReference type="InterPro" id="IPR014009">
    <property type="entry name" value="PIK_FAT"/>
</dbReference>
<dbReference type="InterPro" id="IPR045581">
    <property type="entry name" value="DNAPKcs_CC5"/>
</dbReference>
<feature type="domain" description="PI3K/PI4K catalytic" evidence="8">
    <location>
        <begin position="2945"/>
        <end position="3287"/>
    </location>
</feature>
<dbReference type="Pfam" id="PF02259">
    <property type="entry name" value="FAT"/>
    <property type="match status" value="1"/>
</dbReference>
<dbReference type="SMART" id="SM01343">
    <property type="entry name" value="FATC"/>
    <property type="match status" value="1"/>
</dbReference>
<evidence type="ECO:0000259" key="10">
    <source>
        <dbReference type="PROSITE" id="PS51190"/>
    </source>
</evidence>
<dbReference type="PANTHER" id="PTHR11139">
    <property type="entry name" value="ATAXIA TELANGIECTASIA MUTATED ATM -RELATED"/>
    <property type="match status" value="1"/>
</dbReference>
<feature type="region of interest" description="Disordered" evidence="7">
    <location>
        <begin position="1844"/>
        <end position="1877"/>
    </location>
</feature>
<dbReference type="InterPro" id="IPR011989">
    <property type="entry name" value="ARM-like"/>
</dbReference>
<dbReference type="Pfam" id="PF20500">
    <property type="entry name" value="DNA-PKcs_N"/>
    <property type="match status" value="1"/>
</dbReference>
<gene>
    <name evidence="11" type="ORF">R1flu_012762</name>
</gene>